<organismHost>
    <name type="scientific">Paramecium bursaria</name>
    <dbReference type="NCBI Taxonomy" id="74790"/>
</organismHost>
<dbReference type="GeneID" id="5469750"/>
<dbReference type="RefSeq" id="YP_001425681.1">
    <property type="nucleotide sequence ID" value="NC_008603.1"/>
</dbReference>
<evidence type="ECO:0000313" key="1">
    <source>
        <dbReference type="EMBL" id="ABT15334.1"/>
    </source>
</evidence>
<name>A7J6A3_PBCVF</name>
<sequence length="248" mass="26992">MLADTLEASTFALATTLPTMLMLWFPVADADTPVNPAPLPKKFKAITLPVTFTWPRTLTFPVTLSNRVDTLVASTFPLATTLPMISNDCVPPNVAVTPVNCIPLPMKKPNEDIFPPPDEFTWPVTITFGALRTLVNTLEASTFPLATTFPEMFMACVPDTIAGTFVSREPLPVKNPSVATFPRMFTCPKAMAFPIRILSVVTFEALTFPGADTFPMMPMGCNPDAGIPVIVDPLPTKYTAETFPMTFT</sequence>
<evidence type="ECO:0000313" key="2">
    <source>
        <dbReference type="Proteomes" id="UP000204095"/>
    </source>
</evidence>
<dbReference type="OrthoDB" id="34739at10239"/>
<gene>
    <name evidence="1" type="primary">n049L</name>
    <name evidence="1" type="ORF">FR483_n049L</name>
</gene>
<reference evidence="1 2" key="1">
    <citation type="journal article" date="2007" name="Virology">
        <title>Sequence and annotation of the 314-kb MT325 and the 321-kb FR483 viruses that infect Chlorella Pbi.</title>
        <authorList>
            <person name="Fitzgerald L.A."/>
            <person name="Graves M.V."/>
            <person name="Li X."/>
            <person name="Feldblyum T."/>
            <person name="Hartigan J."/>
            <person name="Van Etten J.L."/>
        </authorList>
    </citation>
    <scope>NUCLEOTIDE SEQUENCE [LARGE SCALE GENOMIC DNA]</scope>
    <source>
        <strain evidence="1 2">FR483</strain>
    </source>
</reference>
<accession>A7J6A3</accession>
<dbReference type="EMBL" id="DQ890022">
    <property type="protein sequence ID" value="ABT15334.1"/>
    <property type="molecule type" value="Genomic_DNA"/>
</dbReference>
<dbReference type="KEGG" id="vg:5469750"/>
<proteinExistence type="predicted"/>
<dbReference type="Proteomes" id="UP000204095">
    <property type="component" value="Segment"/>
</dbReference>
<organism evidence="1 2">
    <name type="scientific">Paramecium bursaria Chlorella virus FR483</name>
    <name type="common">PBCV-FR483</name>
    <dbReference type="NCBI Taxonomy" id="399781"/>
    <lineage>
        <taxon>Viruses</taxon>
        <taxon>Varidnaviria</taxon>
        <taxon>Bamfordvirae</taxon>
        <taxon>Nucleocytoviricota</taxon>
        <taxon>Megaviricetes</taxon>
        <taxon>Algavirales</taxon>
        <taxon>Phycodnaviridae</taxon>
        <taxon>Chlorovirus</taxon>
        <taxon>Chlorovirus conductrix</taxon>
        <taxon>Paramecium bursaria Chlorella virus A1</taxon>
    </lineage>
</organism>
<protein>
    <submittedName>
        <fullName evidence="1">Uncharacterized protein n049L</fullName>
    </submittedName>
</protein>